<dbReference type="AlphaFoldDB" id="A0A409X8T6"/>
<reference evidence="2 3" key="1">
    <citation type="journal article" date="2018" name="Evol. Lett.">
        <title>Horizontal gene cluster transfer increased hallucinogenic mushroom diversity.</title>
        <authorList>
            <person name="Reynolds H.T."/>
            <person name="Vijayakumar V."/>
            <person name="Gluck-Thaler E."/>
            <person name="Korotkin H.B."/>
            <person name="Matheny P.B."/>
            <person name="Slot J.C."/>
        </authorList>
    </citation>
    <scope>NUCLEOTIDE SEQUENCE [LARGE SCALE GENOMIC DNA]</scope>
    <source>
        <strain evidence="2 3">2631</strain>
    </source>
</reference>
<evidence type="ECO:0000313" key="2">
    <source>
        <dbReference type="EMBL" id="PPQ87189.1"/>
    </source>
</evidence>
<feature type="region of interest" description="Disordered" evidence="1">
    <location>
        <begin position="57"/>
        <end position="96"/>
    </location>
</feature>
<dbReference type="Proteomes" id="UP000283269">
    <property type="component" value="Unassembled WGS sequence"/>
</dbReference>
<gene>
    <name evidence="2" type="ORF">CVT25_015019</name>
</gene>
<evidence type="ECO:0000256" key="1">
    <source>
        <dbReference type="SAM" id="MobiDB-lite"/>
    </source>
</evidence>
<keyword evidence="3" id="KW-1185">Reference proteome</keyword>
<feature type="compositionally biased region" description="Basic and acidic residues" evidence="1">
    <location>
        <begin position="69"/>
        <end position="78"/>
    </location>
</feature>
<dbReference type="EMBL" id="NHYD01002347">
    <property type="protein sequence ID" value="PPQ87189.1"/>
    <property type="molecule type" value="Genomic_DNA"/>
</dbReference>
<name>A0A409X8T6_PSICY</name>
<comment type="caution">
    <text evidence="2">The sequence shown here is derived from an EMBL/GenBank/DDBJ whole genome shotgun (WGS) entry which is preliminary data.</text>
</comment>
<protein>
    <submittedName>
        <fullName evidence="2">Uncharacterized protein</fullName>
    </submittedName>
</protein>
<accession>A0A409X8T6</accession>
<sequence length="143" mass="15298">MHAPAAILPTSHAHSQICTPQLLHAPAAILFNIARPSADVHAPAPARPLHAPVLHAPARSARPCHGKKPVPDLTRRVDSSMSVETQPNAANVHPKSPYERSKFAVIHLLIGARGPDDGGTKCDRPKLLEISKSSPELVLLDVR</sequence>
<proteinExistence type="predicted"/>
<organism evidence="2 3">
    <name type="scientific">Psilocybe cyanescens</name>
    <dbReference type="NCBI Taxonomy" id="93625"/>
    <lineage>
        <taxon>Eukaryota</taxon>
        <taxon>Fungi</taxon>
        <taxon>Dikarya</taxon>
        <taxon>Basidiomycota</taxon>
        <taxon>Agaricomycotina</taxon>
        <taxon>Agaricomycetes</taxon>
        <taxon>Agaricomycetidae</taxon>
        <taxon>Agaricales</taxon>
        <taxon>Agaricineae</taxon>
        <taxon>Strophariaceae</taxon>
        <taxon>Psilocybe</taxon>
    </lineage>
</organism>
<dbReference type="InParanoid" id="A0A409X8T6"/>
<evidence type="ECO:0000313" key="3">
    <source>
        <dbReference type="Proteomes" id="UP000283269"/>
    </source>
</evidence>
<feature type="compositionally biased region" description="Polar residues" evidence="1">
    <location>
        <begin position="79"/>
        <end position="89"/>
    </location>
</feature>